<sequence length="30" mass="3299">MSGFVFLGCAGLALLLGYLGKPRVLKRDRF</sequence>
<evidence type="ECO:0000313" key="2">
    <source>
        <dbReference type="Proteomes" id="UP000037939"/>
    </source>
</evidence>
<dbReference type="Proteomes" id="UP000037939">
    <property type="component" value="Unassembled WGS sequence"/>
</dbReference>
<accession>A0A0N0XK61</accession>
<evidence type="ECO:0000313" key="1">
    <source>
        <dbReference type="EMBL" id="KPC53916.1"/>
    </source>
</evidence>
<organism evidence="1 2">
    <name type="scientific">Amantichitinum ursilacus</name>
    <dbReference type="NCBI Taxonomy" id="857265"/>
    <lineage>
        <taxon>Bacteria</taxon>
        <taxon>Pseudomonadati</taxon>
        <taxon>Pseudomonadota</taxon>
        <taxon>Betaproteobacteria</taxon>
        <taxon>Neisseriales</taxon>
        <taxon>Chitinibacteraceae</taxon>
        <taxon>Amantichitinum</taxon>
    </lineage>
</organism>
<dbReference type="AlphaFoldDB" id="A0A0N0XK61"/>
<comment type="caution">
    <text evidence="1">The sequence shown here is derived from an EMBL/GenBank/DDBJ whole genome shotgun (WGS) entry which is preliminary data.</text>
</comment>
<keyword evidence="2" id="KW-1185">Reference proteome</keyword>
<gene>
    <name evidence="1" type="ORF">WG78_07330</name>
</gene>
<protein>
    <submittedName>
        <fullName evidence="1">Uncharacterized protein</fullName>
    </submittedName>
</protein>
<dbReference type="EMBL" id="LAQT01000004">
    <property type="protein sequence ID" value="KPC53916.1"/>
    <property type="molecule type" value="Genomic_DNA"/>
</dbReference>
<name>A0A0N0XK61_9NEIS</name>
<reference evidence="1 2" key="1">
    <citation type="submission" date="2015-07" db="EMBL/GenBank/DDBJ databases">
        <title>Draft genome sequence of the Amantichitinum ursilacus IGB-41, a new chitin-degrading bacterium.</title>
        <authorList>
            <person name="Kirstahler P."/>
            <person name="Guenther M."/>
            <person name="Grumaz C."/>
            <person name="Rupp S."/>
            <person name="Zibek S."/>
            <person name="Sohn K."/>
        </authorList>
    </citation>
    <scope>NUCLEOTIDE SEQUENCE [LARGE SCALE GENOMIC DNA]</scope>
    <source>
        <strain evidence="1 2">IGB-41</strain>
    </source>
</reference>
<proteinExistence type="predicted"/>
<dbReference type="STRING" id="857265.WG78_07330"/>